<dbReference type="InterPro" id="IPR028974">
    <property type="entry name" value="TSP_type-3_rpt"/>
</dbReference>
<accession>A0A6J4T9X0</accession>
<proteinExistence type="predicted"/>
<feature type="region of interest" description="Disordered" evidence="3">
    <location>
        <begin position="1"/>
        <end position="69"/>
    </location>
</feature>
<sequence>MRFPDSSDPSYRRVDLDRPDDGSDPDEGAGGTDDGCSLEDDDRELAFPPNDEVDDDRDGSDLAGDGDVDEYIARRDLAITRKIYFSDQDASFVRFLESFRNDGSGPITFDFGFTGDLESDSDTEVERTSSGDRMFSNDDIWAVTFEPQDSSTPETPDIGFNAGYDGPGVRDRAERFRRQNPTDTSEPADFNQYHTAEYGSVTLQPGETFVYMHVVNPYLIGEDSVAGTVFLASEPEQLLSGMSADERNLLRNWRAGGGDDDEDGRLNGADNCISASNADQAELDRDGVGDACDSNTDGDGLTNEQERGLGTDPRRADTDGDGRADGVDSCPTLGGAGNGCPTATAATAGPTVVTAPAFQRLQANA</sequence>
<name>A0A6J4T9X0_9ACTN</name>
<dbReference type="GO" id="GO:0007155">
    <property type="term" value="P:cell adhesion"/>
    <property type="evidence" value="ECO:0007669"/>
    <property type="project" value="InterPro"/>
</dbReference>
<reference evidence="4" key="1">
    <citation type="submission" date="2020-02" db="EMBL/GenBank/DDBJ databases">
        <authorList>
            <person name="Meier V. D."/>
        </authorList>
    </citation>
    <scope>NUCLEOTIDE SEQUENCE</scope>
    <source>
        <strain evidence="4">AVDCRST_MAG85</strain>
    </source>
</reference>
<gene>
    <name evidence="4" type="ORF">AVDCRST_MAG85-2724</name>
</gene>
<dbReference type="AlphaFoldDB" id="A0A6J4T9X0"/>
<dbReference type="GO" id="GO:0005509">
    <property type="term" value="F:calcium ion binding"/>
    <property type="evidence" value="ECO:0007669"/>
    <property type="project" value="InterPro"/>
</dbReference>
<organism evidence="4">
    <name type="scientific">uncultured Solirubrobacteraceae bacterium</name>
    <dbReference type="NCBI Taxonomy" id="1162706"/>
    <lineage>
        <taxon>Bacteria</taxon>
        <taxon>Bacillati</taxon>
        <taxon>Actinomycetota</taxon>
        <taxon>Thermoleophilia</taxon>
        <taxon>Solirubrobacterales</taxon>
        <taxon>Solirubrobacteraceae</taxon>
        <taxon>environmental samples</taxon>
    </lineage>
</organism>
<protein>
    <submittedName>
        <fullName evidence="4">Uncharacterized protein</fullName>
    </submittedName>
</protein>
<dbReference type="Pfam" id="PF02412">
    <property type="entry name" value="TSP_3"/>
    <property type="match status" value="3"/>
</dbReference>
<feature type="compositionally biased region" description="Basic and acidic residues" evidence="3">
    <location>
        <begin position="304"/>
        <end position="326"/>
    </location>
</feature>
<evidence type="ECO:0000256" key="1">
    <source>
        <dbReference type="ARBA" id="ARBA00022729"/>
    </source>
</evidence>
<feature type="region of interest" description="Disordered" evidence="3">
    <location>
        <begin position="277"/>
        <end position="327"/>
    </location>
</feature>
<evidence type="ECO:0000313" key="4">
    <source>
        <dbReference type="EMBL" id="CAA9517850.1"/>
    </source>
</evidence>
<dbReference type="PANTHER" id="PTHR10199">
    <property type="entry name" value="THROMBOSPONDIN"/>
    <property type="match status" value="1"/>
</dbReference>
<keyword evidence="1" id="KW-0732">Signal</keyword>
<evidence type="ECO:0000256" key="2">
    <source>
        <dbReference type="ARBA" id="ARBA00022837"/>
    </source>
</evidence>
<feature type="compositionally biased region" description="Acidic residues" evidence="3">
    <location>
        <begin position="51"/>
        <end position="69"/>
    </location>
</feature>
<dbReference type="InterPro" id="IPR003367">
    <property type="entry name" value="Thrombospondin_3-like_rpt"/>
</dbReference>
<dbReference type="EMBL" id="CADCVT010000298">
    <property type="protein sequence ID" value="CAA9517850.1"/>
    <property type="molecule type" value="Genomic_DNA"/>
</dbReference>
<feature type="compositionally biased region" description="Basic and acidic residues" evidence="3">
    <location>
        <begin position="10"/>
        <end position="21"/>
    </location>
</feature>
<dbReference type="SUPFAM" id="SSF103647">
    <property type="entry name" value="TSP type-3 repeat"/>
    <property type="match status" value="1"/>
</dbReference>
<dbReference type="Gene3D" id="4.10.1080.10">
    <property type="entry name" value="TSP type-3 repeat"/>
    <property type="match status" value="1"/>
</dbReference>
<keyword evidence="2" id="KW-0106">Calcium</keyword>
<evidence type="ECO:0000256" key="3">
    <source>
        <dbReference type="SAM" id="MobiDB-lite"/>
    </source>
</evidence>